<dbReference type="InterPro" id="IPR000504">
    <property type="entry name" value="RRM_dom"/>
</dbReference>
<dbReference type="AlphaFoldDB" id="A0AAD8H1E3"/>
<dbReference type="GO" id="GO:0003723">
    <property type="term" value="F:RNA binding"/>
    <property type="evidence" value="ECO:0007669"/>
    <property type="project" value="UniProtKB-UniRule"/>
</dbReference>
<feature type="domain" description="RRM" evidence="2">
    <location>
        <begin position="172"/>
        <end position="259"/>
    </location>
</feature>
<dbReference type="Pfam" id="PF00076">
    <property type="entry name" value="RRM_1"/>
    <property type="match status" value="1"/>
</dbReference>
<proteinExistence type="predicted"/>
<dbReference type="InterPro" id="IPR012677">
    <property type="entry name" value="Nucleotide-bd_a/b_plait_sf"/>
</dbReference>
<dbReference type="GO" id="GO:0006397">
    <property type="term" value="P:mRNA processing"/>
    <property type="evidence" value="ECO:0007669"/>
    <property type="project" value="InterPro"/>
</dbReference>
<gene>
    <name evidence="3" type="ORF">POM88_051764</name>
</gene>
<evidence type="ECO:0000313" key="3">
    <source>
        <dbReference type="EMBL" id="KAK1358508.1"/>
    </source>
</evidence>
<keyword evidence="1" id="KW-0694">RNA-binding</keyword>
<accession>A0AAD8H1E3</accession>
<comment type="caution">
    <text evidence="3">The sequence shown here is derived from an EMBL/GenBank/DDBJ whole genome shotgun (WGS) entry which is preliminary data.</text>
</comment>
<sequence length="279" mass="31348">MREKRNKFRKEKEVESLDRQSRYVDDEGRTLVFEEGYSTNYPAGFELMSKFYIVDDDSNLIQALIPVSNLERDSRIALLYELPPSVDANTIHGVYSEAGKVMSIKLSQDEFARTSSAEIEFSCCMSVAVALAIAVRSKLPAGNVVPKTKSINVDSFHIQPSAPVKCLEIFRRKIFVGFNHIPMTEDWLEKIFGVFGAVQGVTIFRPGARRSRGDEFVPSLGFAVLQFRNSESVKKAIHLNKQLIFVKSNVQVVMEVTACDGTRLDSCGNVVSMYRRRGS</sequence>
<dbReference type="InterPro" id="IPR035979">
    <property type="entry name" value="RBD_domain_sf"/>
</dbReference>
<dbReference type="CDD" id="cd00590">
    <property type="entry name" value="RRM_SF"/>
    <property type="match status" value="1"/>
</dbReference>
<reference evidence="3" key="2">
    <citation type="submission" date="2023-05" db="EMBL/GenBank/DDBJ databases">
        <authorList>
            <person name="Schelkunov M.I."/>
        </authorList>
    </citation>
    <scope>NUCLEOTIDE SEQUENCE</scope>
    <source>
        <strain evidence="3">Hsosn_3</strain>
        <tissue evidence="3">Leaf</tissue>
    </source>
</reference>
<name>A0AAD8H1E3_9APIA</name>
<evidence type="ECO:0000313" key="4">
    <source>
        <dbReference type="Proteomes" id="UP001237642"/>
    </source>
</evidence>
<dbReference type="PANTHER" id="PTHR48036">
    <property type="entry name" value="SPLICING FACTOR (PAD-1), PUTATIVE (AFU_ORTHOLOGUE AFUA_1G15810)-RELATED"/>
    <property type="match status" value="1"/>
</dbReference>
<reference evidence="3" key="1">
    <citation type="submission" date="2023-02" db="EMBL/GenBank/DDBJ databases">
        <title>Genome of toxic invasive species Heracleum sosnowskyi carries increased number of genes despite the absence of recent whole-genome duplications.</title>
        <authorList>
            <person name="Schelkunov M."/>
            <person name="Shtratnikova V."/>
            <person name="Makarenko M."/>
            <person name="Klepikova A."/>
            <person name="Omelchenko D."/>
            <person name="Novikova G."/>
            <person name="Obukhova E."/>
            <person name="Bogdanov V."/>
            <person name="Penin A."/>
            <person name="Logacheva M."/>
        </authorList>
    </citation>
    <scope>NUCLEOTIDE SEQUENCE</scope>
    <source>
        <strain evidence="3">Hsosn_3</strain>
        <tissue evidence="3">Leaf</tissue>
    </source>
</reference>
<dbReference type="GO" id="GO:0005634">
    <property type="term" value="C:nucleus"/>
    <property type="evidence" value="ECO:0007669"/>
    <property type="project" value="InterPro"/>
</dbReference>
<evidence type="ECO:0000256" key="1">
    <source>
        <dbReference type="PROSITE-ProRule" id="PRU00176"/>
    </source>
</evidence>
<dbReference type="Proteomes" id="UP001237642">
    <property type="component" value="Unassembled WGS sequence"/>
</dbReference>
<dbReference type="PROSITE" id="PS50102">
    <property type="entry name" value="RRM"/>
    <property type="match status" value="1"/>
</dbReference>
<dbReference type="Gene3D" id="3.30.70.330">
    <property type="match status" value="1"/>
</dbReference>
<dbReference type="EMBL" id="JAUIZM010000011">
    <property type="protein sequence ID" value="KAK1358508.1"/>
    <property type="molecule type" value="Genomic_DNA"/>
</dbReference>
<dbReference type="InterPro" id="IPR006509">
    <property type="entry name" value="RBM39_SF"/>
</dbReference>
<evidence type="ECO:0000259" key="2">
    <source>
        <dbReference type="PROSITE" id="PS50102"/>
    </source>
</evidence>
<organism evidence="3 4">
    <name type="scientific">Heracleum sosnowskyi</name>
    <dbReference type="NCBI Taxonomy" id="360622"/>
    <lineage>
        <taxon>Eukaryota</taxon>
        <taxon>Viridiplantae</taxon>
        <taxon>Streptophyta</taxon>
        <taxon>Embryophyta</taxon>
        <taxon>Tracheophyta</taxon>
        <taxon>Spermatophyta</taxon>
        <taxon>Magnoliopsida</taxon>
        <taxon>eudicotyledons</taxon>
        <taxon>Gunneridae</taxon>
        <taxon>Pentapetalae</taxon>
        <taxon>asterids</taxon>
        <taxon>campanulids</taxon>
        <taxon>Apiales</taxon>
        <taxon>Apiaceae</taxon>
        <taxon>Apioideae</taxon>
        <taxon>apioid superclade</taxon>
        <taxon>Tordylieae</taxon>
        <taxon>Tordyliinae</taxon>
        <taxon>Heracleum</taxon>
    </lineage>
</organism>
<protein>
    <recommendedName>
        <fullName evidence="2">RRM domain-containing protein</fullName>
    </recommendedName>
</protein>
<keyword evidence="4" id="KW-1185">Reference proteome</keyword>
<dbReference type="SUPFAM" id="SSF54928">
    <property type="entry name" value="RNA-binding domain, RBD"/>
    <property type="match status" value="1"/>
</dbReference>